<gene>
    <name evidence="5" type="ORF">A21D_01202</name>
</gene>
<keyword evidence="3" id="KW-1133">Transmembrane helix</keyword>
<feature type="transmembrane region" description="Helical" evidence="3">
    <location>
        <begin position="288"/>
        <end position="308"/>
    </location>
</feature>
<feature type="domain" description="EamA" evidence="4">
    <location>
        <begin position="167"/>
        <end position="307"/>
    </location>
</feature>
<keyword evidence="3" id="KW-0812">Transmembrane</keyword>
<evidence type="ECO:0000256" key="3">
    <source>
        <dbReference type="SAM" id="Phobius"/>
    </source>
</evidence>
<comment type="subcellular location">
    <subcellularLocation>
        <location evidence="1">Endomembrane system</location>
        <topology evidence="1">Multi-pass membrane protein</topology>
    </subcellularLocation>
</comment>
<feature type="transmembrane region" description="Helical" evidence="3">
    <location>
        <begin position="122"/>
        <end position="140"/>
    </location>
</feature>
<dbReference type="InterPro" id="IPR037185">
    <property type="entry name" value="EmrE-like"/>
</dbReference>
<dbReference type="KEGG" id="vpn:A21D_01202"/>
<dbReference type="GO" id="GO:0016020">
    <property type="term" value="C:membrane"/>
    <property type="evidence" value="ECO:0007669"/>
    <property type="project" value="InterPro"/>
</dbReference>
<dbReference type="RefSeq" id="WP_101932991.1">
    <property type="nucleotide sequence ID" value="NZ_CP018622.1"/>
</dbReference>
<sequence length="310" mass="33769">MGITFAILSACTFAINNMVVKKGIMRDTHNDNGLFITVIINIILLGLLCFIVIGIRGWNFEFSWTAIFFFSLAGLCTTGIGRFTLFSSISYIGPSKASAIRNSTPIFTTLFALIIIKENIAFLPGVGMVLLLGGIINEGIRISTSKTSKQEHIPNSFTVHSKKHQYLGVGLALLSALTFGVGQGFRKQGLIETNDAFLGAWIGALASFIFLILYKTVRKEFTAAKLKKSFTTRNPFYLTAGVLTSLGPLFFFLAAQTMEVSYVSVIAATEPLITILISAAIFKGIESITIGTWLTIFIMLFGTILIAINM</sequence>
<comment type="similarity">
    <text evidence="2">Belongs to the EamA transporter family.</text>
</comment>
<feature type="transmembrane region" description="Helical" evidence="3">
    <location>
        <begin position="235"/>
        <end position="254"/>
    </location>
</feature>
<dbReference type="AlphaFoldDB" id="A0A2K9J2Q1"/>
<reference evidence="6" key="1">
    <citation type="submission" date="2016-11" db="EMBL/GenBank/DDBJ databases">
        <title>Complete genome sequence of Virgibacillus pantothenticus 21D, a halophilic bacterium isolated from the deep hypersaline anoxic basin Discovery in the Mediterranean Sea.</title>
        <authorList>
            <person name="Zeaiter Z."/>
            <person name="Booth J.M."/>
            <person name="Prosdocimi E.M."/>
            <person name="Mapelli F."/>
            <person name="Fusi M."/>
            <person name="Daffonchio D."/>
            <person name="Borin S."/>
            <person name="Crotti E."/>
        </authorList>
    </citation>
    <scope>NUCLEOTIDE SEQUENCE [LARGE SCALE GENOMIC DNA]</scope>
    <source>
        <strain evidence="6">21D</strain>
    </source>
</reference>
<feature type="domain" description="EamA" evidence="4">
    <location>
        <begin position="1"/>
        <end position="136"/>
    </location>
</feature>
<protein>
    <submittedName>
        <fullName evidence="5">EamA-like transporter family protein</fullName>
    </submittedName>
</protein>
<dbReference type="Proteomes" id="UP000234237">
    <property type="component" value="Chromosome"/>
</dbReference>
<keyword evidence="3" id="KW-0472">Membrane</keyword>
<dbReference type="SUPFAM" id="SSF103481">
    <property type="entry name" value="Multidrug resistance efflux transporter EmrE"/>
    <property type="match status" value="2"/>
</dbReference>
<evidence type="ECO:0000313" key="6">
    <source>
        <dbReference type="Proteomes" id="UP000234237"/>
    </source>
</evidence>
<feature type="transmembrane region" description="Helical" evidence="3">
    <location>
        <begin position="98"/>
        <end position="116"/>
    </location>
</feature>
<name>A0A2K9J2Q1_9BACI</name>
<dbReference type="PANTHER" id="PTHR22911:SF137">
    <property type="entry name" value="SOLUTE CARRIER FAMILY 35 MEMBER G2-RELATED"/>
    <property type="match status" value="1"/>
</dbReference>
<accession>A0A2K9J2Q1</accession>
<feature type="transmembrane region" description="Helical" evidence="3">
    <location>
        <begin position="64"/>
        <end position="86"/>
    </location>
</feature>
<feature type="transmembrane region" description="Helical" evidence="3">
    <location>
        <begin position="197"/>
        <end position="214"/>
    </location>
</feature>
<feature type="transmembrane region" description="Helical" evidence="3">
    <location>
        <begin position="166"/>
        <end position="185"/>
    </location>
</feature>
<dbReference type="EMBL" id="CP018622">
    <property type="protein sequence ID" value="AUJ24301.1"/>
    <property type="molecule type" value="Genomic_DNA"/>
</dbReference>
<organism evidence="5 6">
    <name type="scientific">Virgibacillus dokdonensis</name>
    <dbReference type="NCBI Taxonomy" id="302167"/>
    <lineage>
        <taxon>Bacteria</taxon>
        <taxon>Bacillati</taxon>
        <taxon>Bacillota</taxon>
        <taxon>Bacilli</taxon>
        <taxon>Bacillales</taxon>
        <taxon>Bacillaceae</taxon>
        <taxon>Virgibacillus</taxon>
    </lineage>
</organism>
<dbReference type="Pfam" id="PF00892">
    <property type="entry name" value="EamA"/>
    <property type="match status" value="2"/>
</dbReference>
<proteinExistence type="inferred from homology"/>
<feature type="transmembrane region" description="Helical" evidence="3">
    <location>
        <begin position="34"/>
        <end position="58"/>
    </location>
</feature>
<evidence type="ECO:0000259" key="4">
    <source>
        <dbReference type="Pfam" id="PF00892"/>
    </source>
</evidence>
<evidence type="ECO:0000256" key="2">
    <source>
        <dbReference type="ARBA" id="ARBA00007362"/>
    </source>
</evidence>
<dbReference type="InterPro" id="IPR000620">
    <property type="entry name" value="EamA_dom"/>
</dbReference>
<dbReference type="PANTHER" id="PTHR22911">
    <property type="entry name" value="ACYL-MALONYL CONDENSING ENZYME-RELATED"/>
    <property type="match status" value="1"/>
</dbReference>
<evidence type="ECO:0000256" key="1">
    <source>
        <dbReference type="ARBA" id="ARBA00004127"/>
    </source>
</evidence>
<feature type="transmembrane region" description="Helical" evidence="3">
    <location>
        <begin position="260"/>
        <end position="281"/>
    </location>
</feature>
<evidence type="ECO:0000313" key="5">
    <source>
        <dbReference type="EMBL" id="AUJ24301.1"/>
    </source>
</evidence>